<dbReference type="PRINTS" id="PR00344">
    <property type="entry name" value="BCTRLSENSOR"/>
</dbReference>
<dbReference type="Gene3D" id="1.10.287.130">
    <property type="match status" value="1"/>
</dbReference>
<dbReference type="GO" id="GO:0005886">
    <property type="term" value="C:plasma membrane"/>
    <property type="evidence" value="ECO:0007669"/>
    <property type="project" value="UniProtKB-SubCell"/>
</dbReference>
<keyword evidence="5" id="KW-0597">Phosphoprotein</keyword>
<dbReference type="InterPro" id="IPR003594">
    <property type="entry name" value="HATPase_dom"/>
</dbReference>
<dbReference type="PANTHER" id="PTHR43065:SF46">
    <property type="entry name" value="C4-DICARBOXYLATE TRANSPORT SENSOR PROTEIN DCTB"/>
    <property type="match status" value="1"/>
</dbReference>
<organism evidence="15 16">
    <name type="scientific">Celeribacter baekdonensis</name>
    <dbReference type="NCBI Taxonomy" id="875171"/>
    <lineage>
        <taxon>Bacteria</taxon>
        <taxon>Pseudomonadati</taxon>
        <taxon>Pseudomonadota</taxon>
        <taxon>Alphaproteobacteria</taxon>
        <taxon>Rhodobacterales</taxon>
        <taxon>Roseobacteraceae</taxon>
        <taxon>Celeribacter</taxon>
    </lineage>
</organism>
<dbReference type="EC" id="2.7.13.3" evidence="3"/>
<evidence type="ECO:0000256" key="10">
    <source>
        <dbReference type="ARBA" id="ARBA00022840"/>
    </source>
</evidence>
<dbReference type="AlphaFoldDB" id="A0A1G7IHH2"/>
<dbReference type="EMBL" id="FNBL01000002">
    <property type="protein sequence ID" value="SDF11974.1"/>
    <property type="molecule type" value="Genomic_DNA"/>
</dbReference>
<protein>
    <recommendedName>
        <fullName evidence="3">histidine kinase</fullName>
        <ecNumber evidence="3">2.7.13.3</ecNumber>
    </recommendedName>
</protein>
<sequence>MITTQVRRARSPALAGMVLLTCVAMLAGGLAWRAALRTIDARLEQSLILTLRALETEIDRFRYLPQVAGQDARIAATIRSPADSLGIAATNRYLEKITALAEASHLYLMDDVGITLAASNWALTESFVGHDYSFRPYFQQAIAHGDGAFYAIGVTTGTPGYFLAAKIVAGADVGVVVVKIDLTALERAWIAADLATAVVDPDGVVFLSGKPDWLYRPLAPLTPDILARIDEDRAYVGVDLAAAKPLQRGSPDWIFDSQAGRLRARSAAFSGGWRVVAAEPVTPALYAALGWGTGMALLCGFGIGLAKIQRQRRQLVTLRLRQSDMLERKVAERTERLALEIEARRQIEAELRAAQETLIHSEKMAALGRMSAAIVHEISQPLAAMEASLAAAELSLQTAPAKTAPRIETARNLIRRMQRTTKHLKSFSRKEEGRLEVIDAVLVVESALDLVQPRARAVGVTPRLIRPAEPMLVRAGRVRLEQVLVNLLLNAMDAVEGEAGGKIEVTLEERAGELLISVSDTGTGIAPEDLARVTEPFFSTKTNSEGLGLGLAISQAILAEFGGRFEICSTPETGTVMTAILPRYQGDVA</sequence>
<evidence type="ECO:0000256" key="9">
    <source>
        <dbReference type="ARBA" id="ARBA00022777"/>
    </source>
</evidence>
<evidence type="ECO:0000256" key="1">
    <source>
        <dbReference type="ARBA" id="ARBA00000085"/>
    </source>
</evidence>
<evidence type="ECO:0000256" key="5">
    <source>
        <dbReference type="ARBA" id="ARBA00022553"/>
    </source>
</evidence>
<evidence type="ECO:0000256" key="13">
    <source>
        <dbReference type="SAM" id="Coils"/>
    </source>
</evidence>
<dbReference type="InterPro" id="IPR036097">
    <property type="entry name" value="HisK_dim/P_sf"/>
</dbReference>
<keyword evidence="13" id="KW-0175">Coiled coil</keyword>
<proteinExistence type="predicted"/>
<evidence type="ECO:0000313" key="15">
    <source>
        <dbReference type="EMBL" id="SDF11974.1"/>
    </source>
</evidence>
<evidence type="ECO:0000256" key="6">
    <source>
        <dbReference type="ARBA" id="ARBA00022679"/>
    </source>
</evidence>
<keyword evidence="12" id="KW-0902">Two-component regulatory system</keyword>
<evidence type="ECO:0000256" key="11">
    <source>
        <dbReference type="ARBA" id="ARBA00022989"/>
    </source>
</evidence>
<reference evidence="15 16" key="1">
    <citation type="submission" date="2016-10" db="EMBL/GenBank/DDBJ databases">
        <authorList>
            <person name="de Groot N.N."/>
        </authorList>
    </citation>
    <scope>NUCLEOTIDE SEQUENCE [LARGE SCALE GENOMIC DNA]</scope>
    <source>
        <strain evidence="15 16">DSM 27375</strain>
    </source>
</reference>
<dbReference type="Pfam" id="PF02518">
    <property type="entry name" value="HATPase_c"/>
    <property type="match status" value="1"/>
</dbReference>
<accession>A0A1G7IHH2</accession>
<dbReference type="GO" id="GO:0005524">
    <property type="term" value="F:ATP binding"/>
    <property type="evidence" value="ECO:0007669"/>
    <property type="project" value="UniProtKB-KW"/>
</dbReference>
<evidence type="ECO:0000256" key="4">
    <source>
        <dbReference type="ARBA" id="ARBA00022475"/>
    </source>
</evidence>
<keyword evidence="8" id="KW-0547">Nucleotide-binding</keyword>
<dbReference type="InterPro" id="IPR029151">
    <property type="entry name" value="Sensor-like_sf"/>
</dbReference>
<keyword evidence="11" id="KW-1133">Transmembrane helix</keyword>
<keyword evidence="9 15" id="KW-0418">Kinase</keyword>
<evidence type="ECO:0000259" key="14">
    <source>
        <dbReference type="PROSITE" id="PS50109"/>
    </source>
</evidence>
<feature type="domain" description="Histidine kinase" evidence="14">
    <location>
        <begin position="373"/>
        <end position="585"/>
    </location>
</feature>
<dbReference type="PROSITE" id="PS50109">
    <property type="entry name" value="HIS_KIN"/>
    <property type="match status" value="1"/>
</dbReference>
<evidence type="ECO:0000256" key="2">
    <source>
        <dbReference type="ARBA" id="ARBA00004651"/>
    </source>
</evidence>
<dbReference type="InterPro" id="IPR005467">
    <property type="entry name" value="His_kinase_dom"/>
</dbReference>
<dbReference type="SMART" id="SM00387">
    <property type="entry name" value="HATPase_c"/>
    <property type="match status" value="1"/>
</dbReference>
<dbReference type="Gene3D" id="6.10.250.3020">
    <property type="match status" value="1"/>
</dbReference>
<evidence type="ECO:0000313" key="16">
    <source>
        <dbReference type="Proteomes" id="UP000182284"/>
    </source>
</evidence>
<dbReference type="InterPro" id="IPR004358">
    <property type="entry name" value="Sig_transdc_His_kin-like_C"/>
</dbReference>
<dbReference type="OrthoDB" id="7568856at2"/>
<keyword evidence="11" id="KW-0472">Membrane</keyword>
<keyword evidence="4" id="KW-1003">Cell membrane</keyword>
<dbReference type="SUPFAM" id="SSF55874">
    <property type="entry name" value="ATPase domain of HSP90 chaperone/DNA topoisomerase II/histidine kinase"/>
    <property type="match status" value="1"/>
</dbReference>
<dbReference type="PIRSF" id="PIRSF036431">
    <property type="entry name" value="STHK_DctB"/>
    <property type="match status" value="1"/>
</dbReference>
<dbReference type="InterPro" id="IPR017055">
    <property type="entry name" value="Sig_transdc_His_kinase_DctB"/>
</dbReference>
<evidence type="ECO:0000256" key="8">
    <source>
        <dbReference type="ARBA" id="ARBA00022741"/>
    </source>
</evidence>
<evidence type="ECO:0000256" key="3">
    <source>
        <dbReference type="ARBA" id="ARBA00012438"/>
    </source>
</evidence>
<evidence type="ECO:0000256" key="7">
    <source>
        <dbReference type="ARBA" id="ARBA00022692"/>
    </source>
</evidence>
<gene>
    <name evidence="15" type="ORF">SAMN04488117_102326</name>
</gene>
<keyword evidence="7" id="KW-0812">Transmembrane</keyword>
<dbReference type="InterPro" id="IPR003661">
    <property type="entry name" value="HisK_dim/P_dom"/>
</dbReference>
<dbReference type="Proteomes" id="UP000182284">
    <property type="component" value="Unassembled WGS sequence"/>
</dbReference>
<dbReference type="RefSeq" id="WP_074642107.1">
    <property type="nucleotide sequence ID" value="NZ_FNBL01000002.1"/>
</dbReference>
<keyword evidence="6" id="KW-0808">Transferase</keyword>
<keyword evidence="10" id="KW-0067">ATP-binding</keyword>
<dbReference type="SMART" id="SM00388">
    <property type="entry name" value="HisKA"/>
    <property type="match status" value="1"/>
</dbReference>
<comment type="subcellular location">
    <subcellularLocation>
        <location evidence="2">Cell membrane</location>
        <topology evidence="2">Multi-pass membrane protein</topology>
    </subcellularLocation>
</comment>
<dbReference type="Gene3D" id="3.30.565.10">
    <property type="entry name" value="Histidine kinase-like ATPase, C-terminal domain"/>
    <property type="match status" value="1"/>
</dbReference>
<dbReference type="GO" id="GO:0000155">
    <property type="term" value="F:phosphorelay sensor kinase activity"/>
    <property type="evidence" value="ECO:0007669"/>
    <property type="project" value="InterPro"/>
</dbReference>
<name>A0A1G7IHH2_9RHOB</name>
<dbReference type="InterPro" id="IPR036890">
    <property type="entry name" value="HATPase_C_sf"/>
</dbReference>
<dbReference type="SUPFAM" id="SSF103190">
    <property type="entry name" value="Sensory domain-like"/>
    <property type="match status" value="1"/>
</dbReference>
<feature type="coiled-coil region" evidence="13">
    <location>
        <begin position="337"/>
        <end position="364"/>
    </location>
</feature>
<dbReference type="SUPFAM" id="SSF47384">
    <property type="entry name" value="Homodimeric domain of signal transducing histidine kinase"/>
    <property type="match status" value="1"/>
</dbReference>
<dbReference type="PANTHER" id="PTHR43065">
    <property type="entry name" value="SENSOR HISTIDINE KINASE"/>
    <property type="match status" value="1"/>
</dbReference>
<dbReference type="Gene3D" id="3.30.450.20">
    <property type="entry name" value="PAS domain"/>
    <property type="match status" value="2"/>
</dbReference>
<comment type="catalytic activity">
    <reaction evidence="1">
        <text>ATP + protein L-histidine = ADP + protein N-phospho-L-histidine.</text>
        <dbReference type="EC" id="2.7.13.3"/>
    </reaction>
</comment>
<evidence type="ECO:0000256" key="12">
    <source>
        <dbReference type="ARBA" id="ARBA00023012"/>
    </source>
</evidence>